<dbReference type="Gene3D" id="6.10.190.10">
    <property type="match status" value="1"/>
</dbReference>
<dbReference type="GO" id="GO:0003723">
    <property type="term" value="F:RNA binding"/>
    <property type="evidence" value="ECO:0007669"/>
    <property type="project" value="UniProtKB-KW"/>
</dbReference>
<comment type="cofactor">
    <cofactor evidence="1">
        <name>[4Fe-4S] cluster</name>
        <dbReference type="ChEBI" id="CHEBI:49883"/>
    </cofactor>
</comment>
<dbReference type="FunFam" id="3.20.19.10:FF:000001">
    <property type="entry name" value="Aconitate hydratase"/>
    <property type="match status" value="1"/>
</dbReference>
<dbReference type="InterPro" id="IPR015931">
    <property type="entry name" value="Acnase/IPM_dHydase_lsu_aba_1/3"/>
</dbReference>
<gene>
    <name evidence="15" type="ORF">B0H99_10780</name>
</gene>
<dbReference type="AlphaFoldDB" id="A0A2P8GQL1"/>
<dbReference type="InterPro" id="IPR006249">
    <property type="entry name" value="Aconitase/IRP2"/>
</dbReference>
<dbReference type="InterPro" id="IPR015928">
    <property type="entry name" value="Aconitase/3IPM_dehydase_swvl"/>
</dbReference>
<dbReference type="Gene3D" id="3.30.499.10">
    <property type="entry name" value="Aconitase, domain 3"/>
    <property type="match status" value="2"/>
</dbReference>
<dbReference type="Gene3D" id="3.20.19.10">
    <property type="entry name" value="Aconitase, domain 4"/>
    <property type="match status" value="1"/>
</dbReference>
<keyword evidence="7" id="KW-0694">RNA-binding</keyword>
<evidence type="ECO:0000313" key="15">
    <source>
        <dbReference type="EMBL" id="PSL36259.1"/>
    </source>
</evidence>
<evidence type="ECO:0000256" key="9">
    <source>
        <dbReference type="ARBA" id="ARBA00023014"/>
    </source>
</evidence>
<keyword evidence="9 12" id="KW-0411">Iron-sulfur</keyword>
<comment type="catalytic activity">
    <reaction evidence="11 12">
        <text>citrate = D-threo-isocitrate</text>
        <dbReference type="Rhea" id="RHEA:10336"/>
        <dbReference type="ChEBI" id="CHEBI:15562"/>
        <dbReference type="ChEBI" id="CHEBI:16947"/>
        <dbReference type="EC" id="4.2.1.3"/>
    </reaction>
</comment>
<dbReference type="SUPFAM" id="SSF53732">
    <property type="entry name" value="Aconitase iron-sulfur domain"/>
    <property type="match status" value="1"/>
</dbReference>
<evidence type="ECO:0000256" key="5">
    <source>
        <dbReference type="ARBA" id="ARBA00022532"/>
    </source>
</evidence>
<dbReference type="InterPro" id="IPR036008">
    <property type="entry name" value="Aconitase_4Fe-4S_dom"/>
</dbReference>
<dbReference type="InterPro" id="IPR000573">
    <property type="entry name" value="AconitaseA/IPMdHydase_ssu_swvl"/>
</dbReference>
<comment type="function">
    <text evidence="12">Catalyzes the isomerization of citrate to isocitrate via cis-aconitate.</text>
</comment>
<dbReference type="FunFam" id="3.30.499.10:FF:000020">
    <property type="entry name" value="Aconitate hydratase A"/>
    <property type="match status" value="1"/>
</dbReference>
<accession>A0A2P8GQL1</accession>
<dbReference type="InterPro" id="IPR001030">
    <property type="entry name" value="Acoase/IPM_deHydtase_lsu_aba"/>
</dbReference>
<sequence length="903" mass="99368">MGDKEERIEEKWLDSISLDGKEYAYVSLELANQSFHGTIASLPFCIKILLESALRQYDGTYITDEHIGQLANWKQGQWQEKEVPFKPARIIFQDFTGIPALVDLAAMREAVDRRGGNAAEVNPQIPVDLVIDHSVIINHSGDKLAFEANLSREYEQNDERYRFVRWAQNSFENFRVVPPSNGIVHQVNLEYLASPVRIEESENRFLVYPDSLVGTDSHTPMINGLGIIGWGVGGIEAEAVMLGQPLYFVMPEVIGVNLKGALREGVSATDLALTITNILRTKGVVGKFIEFFGEGLDGVSLTDRATIANMAPEYGATMSYFPIDRIALDYFEETGRGDGIPLAKAYYQAQGLYRSDSTPVPGFTEVIEVDLAAVSPLLAGPKRPQDSILLPEMKSEFEKAFTAPVAERGYGLEKQKLDQRVPFDNMEQLQVGSVVLASITSCTNTSNPGVMIAAGLLAKKAVEKGLKKPSFVKASLTPGSRVVTKYLEAAGLLESLEELGFFVDGYGCATCCGNSGSLDPLVEQAIKEEDLIVSSVLSGNRNFEGRIHPLIKANYLGSPPLVVAYALAGTVRKDLVNEPLGFSRDDEAVYLKDIWPSSSEIDALISAHIKKELYDEEYKNIFHNDTWSSIPVSEGLLYQWDDRSTYIKEAPYFQETKPNGHNAEGLKSMKTLLLLKDSITTDHISPAGHIPLKSPAGTYLAGQGVAVRDFNNYGARRGNHHVMIRGTFGNIRIRNKLAEGMEGGFTKHLPSGEIMNIFDAAEKYKRSKQSLLIIAGKEYGTGSSRDWAAKGTLLLGVKAVLAESFERIHRSNLVGMGVLPLQFLPGENAETWNLDGTETFTVTGLDAGISPKQQVGILVEKEGRKTRFSAITRLDSLVEVEYYWNGGILHTVLDNMLSEMAVE</sequence>
<dbReference type="GO" id="GO:0003994">
    <property type="term" value="F:aconitate hydratase activity"/>
    <property type="evidence" value="ECO:0007669"/>
    <property type="project" value="UniProtKB-EC"/>
</dbReference>
<dbReference type="GO" id="GO:0051539">
    <property type="term" value="F:4 iron, 4 sulfur cluster binding"/>
    <property type="evidence" value="ECO:0007669"/>
    <property type="project" value="UniProtKB-KW"/>
</dbReference>
<comment type="similarity">
    <text evidence="3 12">Belongs to the aconitase/IPM isomerase family.</text>
</comment>
<keyword evidence="6" id="KW-0479">Metal-binding</keyword>
<organism evidence="15 16">
    <name type="scientific">Planomicrobium soli</name>
    <dbReference type="NCBI Taxonomy" id="1176648"/>
    <lineage>
        <taxon>Bacteria</taxon>
        <taxon>Bacillati</taxon>
        <taxon>Bacillota</taxon>
        <taxon>Bacilli</taxon>
        <taxon>Bacillales</taxon>
        <taxon>Caryophanaceae</taxon>
        <taxon>Planomicrobium</taxon>
    </lineage>
</organism>
<dbReference type="Pfam" id="PF00330">
    <property type="entry name" value="Aconitase"/>
    <property type="match status" value="1"/>
</dbReference>
<evidence type="ECO:0000259" key="13">
    <source>
        <dbReference type="Pfam" id="PF00330"/>
    </source>
</evidence>
<evidence type="ECO:0000256" key="8">
    <source>
        <dbReference type="ARBA" id="ARBA00023004"/>
    </source>
</evidence>
<comment type="pathway">
    <text evidence="2">Carbohydrate metabolism; tricarboxylic acid cycle; isocitrate from oxaloacetate: step 2/2.</text>
</comment>
<dbReference type="GO" id="GO:0006099">
    <property type="term" value="P:tricarboxylic acid cycle"/>
    <property type="evidence" value="ECO:0007669"/>
    <property type="project" value="UniProtKB-UniPathway"/>
</dbReference>
<feature type="domain" description="Aconitase/3-isopropylmalate dehydratase large subunit alpha/beta/alpha" evidence="13">
    <location>
        <begin position="74"/>
        <end position="569"/>
    </location>
</feature>
<evidence type="ECO:0000256" key="3">
    <source>
        <dbReference type="ARBA" id="ARBA00007185"/>
    </source>
</evidence>
<evidence type="ECO:0000256" key="7">
    <source>
        <dbReference type="ARBA" id="ARBA00022884"/>
    </source>
</evidence>
<dbReference type="CDD" id="cd01580">
    <property type="entry name" value="AcnA_IRP_Swivel"/>
    <property type="match status" value="1"/>
</dbReference>
<keyword evidence="12" id="KW-0004">4Fe-4S</keyword>
<name>A0A2P8GQL1_9BACL</name>
<keyword evidence="16" id="KW-1185">Reference proteome</keyword>
<comment type="subunit">
    <text evidence="4">Monomer.</text>
</comment>
<evidence type="ECO:0000256" key="11">
    <source>
        <dbReference type="ARBA" id="ARBA00023501"/>
    </source>
</evidence>
<dbReference type="Proteomes" id="UP000242682">
    <property type="component" value="Unassembled WGS sequence"/>
</dbReference>
<evidence type="ECO:0000256" key="2">
    <source>
        <dbReference type="ARBA" id="ARBA00004717"/>
    </source>
</evidence>
<protein>
    <recommendedName>
        <fullName evidence="12">Aconitate hydratase</fullName>
        <shortName evidence="12">Aconitase</shortName>
        <ecNumber evidence="12">4.2.1.3</ecNumber>
    </recommendedName>
</protein>
<proteinExistence type="inferred from homology"/>
<dbReference type="GO" id="GO:0046872">
    <property type="term" value="F:metal ion binding"/>
    <property type="evidence" value="ECO:0007669"/>
    <property type="project" value="UniProtKB-KW"/>
</dbReference>
<dbReference type="RefSeq" id="WP_245894496.1">
    <property type="nucleotide sequence ID" value="NZ_PYAT01000007.1"/>
</dbReference>
<dbReference type="UniPathway" id="UPA00223">
    <property type="reaction ID" value="UER00718"/>
</dbReference>
<dbReference type="NCBIfam" id="TIGR01341">
    <property type="entry name" value="aconitase_1"/>
    <property type="match status" value="1"/>
</dbReference>
<dbReference type="Pfam" id="PF00694">
    <property type="entry name" value="Aconitase_C"/>
    <property type="match status" value="1"/>
</dbReference>
<dbReference type="PANTHER" id="PTHR11670">
    <property type="entry name" value="ACONITASE/IRON-RESPONSIVE ELEMENT FAMILY MEMBER"/>
    <property type="match status" value="1"/>
</dbReference>
<keyword evidence="8 12" id="KW-0408">Iron</keyword>
<dbReference type="SUPFAM" id="SSF52016">
    <property type="entry name" value="LeuD/IlvD-like"/>
    <property type="match status" value="1"/>
</dbReference>
<reference evidence="15 16" key="1">
    <citation type="submission" date="2018-03" db="EMBL/GenBank/DDBJ databases">
        <title>Genomic Encyclopedia of Type Strains, Phase III (KMG-III): the genomes of soil and plant-associated and newly described type strains.</title>
        <authorList>
            <person name="Whitman W."/>
        </authorList>
    </citation>
    <scope>NUCLEOTIDE SEQUENCE [LARGE SCALE GENOMIC DNA]</scope>
    <source>
        <strain evidence="15 16">CGMCC 1.12259</strain>
    </source>
</reference>
<dbReference type="InterPro" id="IPR044137">
    <property type="entry name" value="AcnA_IRP_Swivel"/>
</dbReference>
<evidence type="ECO:0000256" key="4">
    <source>
        <dbReference type="ARBA" id="ARBA00011245"/>
    </source>
</evidence>
<dbReference type="PROSITE" id="PS00450">
    <property type="entry name" value="ACONITASE_1"/>
    <property type="match status" value="1"/>
</dbReference>
<dbReference type="NCBIfam" id="NF009520">
    <property type="entry name" value="PRK12881.1"/>
    <property type="match status" value="1"/>
</dbReference>
<comment type="caution">
    <text evidence="15">The sequence shown here is derived from an EMBL/GenBank/DDBJ whole genome shotgun (WGS) entry which is preliminary data.</text>
</comment>
<evidence type="ECO:0000256" key="6">
    <source>
        <dbReference type="ARBA" id="ARBA00022723"/>
    </source>
</evidence>
<evidence type="ECO:0000256" key="10">
    <source>
        <dbReference type="ARBA" id="ARBA00023239"/>
    </source>
</evidence>
<evidence type="ECO:0000256" key="12">
    <source>
        <dbReference type="RuleBase" id="RU361275"/>
    </source>
</evidence>
<evidence type="ECO:0000259" key="14">
    <source>
        <dbReference type="Pfam" id="PF00694"/>
    </source>
</evidence>
<dbReference type="EC" id="4.2.1.3" evidence="12"/>
<dbReference type="InterPro" id="IPR018136">
    <property type="entry name" value="Aconitase_4Fe-4S_BS"/>
</dbReference>
<evidence type="ECO:0000256" key="1">
    <source>
        <dbReference type="ARBA" id="ARBA00001966"/>
    </source>
</evidence>
<dbReference type="PRINTS" id="PR00415">
    <property type="entry name" value="ACONITASE"/>
</dbReference>
<dbReference type="NCBIfam" id="NF006757">
    <property type="entry name" value="PRK09277.1"/>
    <property type="match status" value="1"/>
</dbReference>
<evidence type="ECO:0000313" key="16">
    <source>
        <dbReference type="Proteomes" id="UP000242682"/>
    </source>
</evidence>
<keyword evidence="10 12" id="KW-0456">Lyase</keyword>
<keyword evidence="5" id="KW-0816">Tricarboxylic acid cycle</keyword>
<dbReference type="EMBL" id="PYAT01000007">
    <property type="protein sequence ID" value="PSL36259.1"/>
    <property type="molecule type" value="Genomic_DNA"/>
</dbReference>
<feature type="domain" description="Aconitase A/isopropylmalate dehydratase small subunit swivel" evidence="14">
    <location>
        <begin position="698"/>
        <end position="824"/>
    </location>
</feature>